<organism evidence="2 3">
    <name type="scientific">Sphingomonas swuensis</name>
    <dbReference type="NCBI Taxonomy" id="977800"/>
    <lineage>
        <taxon>Bacteria</taxon>
        <taxon>Pseudomonadati</taxon>
        <taxon>Pseudomonadota</taxon>
        <taxon>Alphaproteobacteria</taxon>
        <taxon>Sphingomonadales</taxon>
        <taxon>Sphingomonadaceae</taxon>
        <taxon>Sphingomonas</taxon>
    </lineage>
</organism>
<keyword evidence="1" id="KW-1133">Transmembrane helix</keyword>
<dbReference type="Proteomes" id="UP001500235">
    <property type="component" value="Unassembled WGS sequence"/>
</dbReference>
<evidence type="ECO:0008006" key="4">
    <source>
        <dbReference type="Google" id="ProtNLM"/>
    </source>
</evidence>
<dbReference type="RefSeq" id="WP_344705615.1">
    <property type="nucleotide sequence ID" value="NZ_BAABBQ010000001.1"/>
</dbReference>
<evidence type="ECO:0000313" key="2">
    <source>
        <dbReference type="EMBL" id="GAA4009451.1"/>
    </source>
</evidence>
<feature type="transmembrane region" description="Helical" evidence="1">
    <location>
        <begin position="64"/>
        <end position="84"/>
    </location>
</feature>
<evidence type="ECO:0000313" key="3">
    <source>
        <dbReference type="Proteomes" id="UP001500235"/>
    </source>
</evidence>
<keyword evidence="1" id="KW-0812">Transmembrane</keyword>
<protein>
    <recommendedName>
        <fullName evidence="4">DUF3618 domain-containing protein</fullName>
    </recommendedName>
</protein>
<reference evidence="3" key="1">
    <citation type="journal article" date="2019" name="Int. J. Syst. Evol. Microbiol.">
        <title>The Global Catalogue of Microorganisms (GCM) 10K type strain sequencing project: providing services to taxonomists for standard genome sequencing and annotation.</title>
        <authorList>
            <consortium name="The Broad Institute Genomics Platform"/>
            <consortium name="The Broad Institute Genome Sequencing Center for Infectious Disease"/>
            <person name="Wu L."/>
            <person name="Ma J."/>
        </authorList>
    </citation>
    <scope>NUCLEOTIDE SEQUENCE [LARGE SCALE GENOMIC DNA]</scope>
    <source>
        <strain evidence="3">JCM 17563</strain>
    </source>
</reference>
<keyword evidence="1" id="KW-0472">Membrane</keyword>
<sequence>MSDLDPAATISPADLARAKRERILAVSRTVHQVPVEEGGMLRRPAPVAAVASDPETDAHFWRRAALAAGGVASLAVGFAAGLAFHRRR</sequence>
<comment type="caution">
    <text evidence="2">The sequence shown here is derived from an EMBL/GenBank/DDBJ whole genome shotgun (WGS) entry which is preliminary data.</text>
</comment>
<gene>
    <name evidence="2" type="ORF">GCM10022280_02880</name>
</gene>
<dbReference type="EMBL" id="BAABBQ010000001">
    <property type="protein sequence ID" value="GAA4009451.1"/>
    <property type="molecule type" value="Genomic_DNA"/>
</dbReference>
<proteinExistence type="predicted"/>
<accession>A0ABP7SBP1</accession>
<keyword evidence="3" id="KW-1185">Reference proteome</keyword>
<evidence type="ECO:0000256" key="1">
    <source>
        <dbReference type="SAM" id="Phobius"/>
    </source>
</evidence>
<name>A0ABP7SBP1_9SPHN</name>